<dbReference type="Pfam" id="PF14579">
    <property type="entry name" value="HHH_6"/>
    <property type="match status" value="1"/>
</dbReference>
<keyword evidence="4 7" id="KW-0269">Exonuclease</keyword>
<dbReference type="PATRIC" id="fig|1122241.3.peg.1821"/>
<protein>
    <recommendedName>
        <fullName evidence="7">DNA polymerase III PolC-type</fullName>
        <shortName evidence="7">PolIII</shortName>
        <ecNumber evidence="7">2.7.7.7</ecNumber>
    </recommendedName>
</protein>
<name>A0A151AWW1_9FIRM</name>
<dbReference type="RefSeq" id="WP_062284202.1">
    <property type="nucleotide sequence ID" value="NZ_LTBC01000005.1"/>
</dbReference>
<comment type="similarity">
    <text evidence="7">Belongs to the DNA polymerase type-C family. PolC subfamily.</text>
</comment>
<evidence type="ECO:0000313" key="10">
    <source>
        <dbReference type="EMBL" id="KYH32149.1"/>
    </source>
</evidence>
<dbReference type="PANTHER" id="PTHR32294:SF5">
    <property type="entry name" value="DNA POLYMERASE III POLC-TYPE"/>
    <property type="match status" value="1"/>
</dbReference>
<dbReference type="SUPFAM" id="SSF89550">
    <property type="entry name" value="PHP domain-like"/>
    <property type="match status" value="1"/>
</dbReference>
<evidence type="ECO:0000259" key="9">
    <source>
        <dbReference type="SMART" id="SM00481"/>
    </source>
</evidence>
<gene>
    <name evidence="7 10" type="primary">polC</name>
    <name evidence="10" type="ORF">MOMUL_17240</name>
</gene>
<keyword evidence="5 7" id="KW-0239">DNA-directed DNA polymerase</keyword>
<dbReference type="Gene3D" id="3.30.1900.20">
    <property type="match status" value="2"/>
</dbReference>
<dbReference type="Gene3D" id="2.40.50.140">
    <property type="entry name" value="Nucleic acid-binding proteins"/>
    <property type="match status" value="1"/>
</dbReference>
<feature type="domain" description="Polymerase/histidinol phosphatase N-terminal" evidence="9">
    <location>
        <begin position="323"/>
        <end position="390"/>
    </location>
</feature>
<organism evidence="10 11">
    <name type="scientific">Moorella mulderi DSM 14980</name>
    <dbReference type="NCBI Taxonomy" id="1122241"/>
    <lineage>
        <taxon>Bacteria</taxon>
        <taxon>Bacillati</taxon>
        <taxon>Bacillota</taxon>
        <taxon>Clostridia</taxon>
        <taxon>Neomoorellales</taxon>
        <taxon>Neomoorellaceae</taxon>
        <taxon>Neomoorella</taxon>
    </lineage>
</organism>
<evidence type="ECO:0000313" key="11">
    <source>
        <dbReference type="Proteomes" id="UP000075670"/>
    </source>
</evidence>
<keyword evidence="7" id="KW-0963">Cytoplasm</keyword>
<comment type="subcellular location">
    <subcellularLocation>
        <location evidence="7">Cytoplasm</location>
    </subcellularLocation>
</comment>
<dbReference type="InterPro" id="IPR044923">
    <property type="entry name" value="PolC_middle_finger_sf"/>
</dbReference>
<dbReference type="Gene3D" id="1.10.150.700">
    <property type="entry name" value="PolC, middle finger domain"/>
    <property type="match status" value="1"/>
</dbReference>
<feature type="compositionally biased region" description="Basic and acidic residues" evidence="8">
    <location>
        <begin position="177"/>
        <end position="197"/>
    </location>
</feature>
<evidence type="ECO:0000256" key="2">
    <source>
        <dbReference type="ARBA" id="ARBA00022695"/>
    </source>
</evidence>
<dbReference type="InterPro" id="IPR011708">
    <property type="entry name" value="DNA_pol3_alpha_NTPase_dom"/>
</dbReference>
<keyword evidence="3 7" id="KW-0235">DNA replication</keyword>
<dbReference type="CDD" id="cd07435">
    <property type="entry name" value="PHP_PolIIIA_POLC"/>
    <property type="match status" value="1"/>
</dbReference>
<dbReference type="GO" id="GO:0006261">
    <property type="term" value="P:DNA-templated DNA replication"/>
    <property type="evidence" value="ECO:0007669"/>
    <property type="project" value="UniProtKB-UniRule"/>
</dbReference>
<dbReference type="SMART" id="SM00481">
    <property type="entry name" value="POLIIIAc"/>
    <property type="match status" value="1"/>
</dbReference>
<dbReference type="NCBIfam" id="TIGR01405">
    <property type="entry name" value="polC_Gram_pos"/>
    <property type="match status" value="1"/>
</dbReference>
<evidence type="ECO:0000256" key="3">
    <source>
        <dbReference type="ARBA" id="ARBA00022705"/>
    </source>
</evidence>
<dbReference type="InterPro" id="IPR016195">
    <property type="entry name" value="Pol/histidinol_Pase-like"/>
</dbReference>
<dbReference type="InterPro" id="IPR029460">
    <property type="entry name" value="DNAPol_HHH"/>
</dbReference>
<keyword evidence="2 7" id="KW-0548">Nucleotidyltransferase</keyword>
<dbReference type="GO" id="GO:0008408">
    <property type="term" value="F:3'-5' exonuclease activity"/>
    <property type="evidence" value="ECO:0007669"/>
    <property type="project" value="UniProtKB-UniRule"/>
</dbReference>
<dbReference type="InterPro" id="IPR003141">
    <property type="entry name" value="Pol/His_phosphatase_N"/>
</dbReference>
<dbReference type="NCBIfam" id="NF001688">
    <property type="entry name" value="PRK00448.1"/>
    <property type="match status" value="1"/>
</dbReference>
<dbReference type="InterPro" id="IPR004013">
    <property type="entry name" value="PHP_dom"/>
</dbReference>
<dbReference type="GO" id="GO:0003677">
    <property type="term" value="F:DNA binding"/>
    <property type="evidence" value="ECO:0007669"/>
    <property type="project" value="UniProtKB-UniRule"/>
</dbReference>
<evidence type="ECO:0000256" key="7">
    <source>
        <dbReference type="HAMAP-Rule" id="MF_00356"/>
    </source>
</evidence>
<dbReference type="InterPro" id="IPR006308">
    <property type="entry name" value="Pol_III_a_PolC-type_gram_pos"/>
</dbReference>
<dbReference type="InterPro" id="IPR012340">
    <property type="entry name" value="NA-bd_OB-fold"/>
</dbReference>
<dbReference type="Pfam" id="PF07733">
    <property type="entry name" value="DNA_pol3_alpha"/>
    <property type="match status" value="2"/>
</dbReference>
<dbReference type="GO" id="GO:0005737">
    <property type="term" value="C:cytoplasm"/>
    <property type="evidence" value="ECO:0007669"/>
    <property type="project" value="UniProtKB-SubCell"/>
</dbReference>
<keyword evidence="11" id="KW-1185">Reference proteome</keyword>
<accession>A0A151AWW1</accession>
<evidence type="ECO:0000256" key="1">
    <source>
        <dbReference type="ARBA" id="ARBA00022679"/>
    </source>
</evidence>
<comment type="caution">
    <text evidence="10">The sequence shown here is derived from an EMBL/GenBank/DDBJ whole genome shotgun (WGS) entry which is preliminary data.</text>
</comment>
<comment type="catalytic activity">
    <reaction evidence="6 7">
        <text>DNA(n) + a 2'-deoxyribonucleoside 5'-triphosphate = DNA(n+1) + diphosphate</text>
        <dbReference type="Rhea" id="RHEA:22508"/>
        <dbReference type="Rhea" id="RHEA-COMP:17339"/>
        <dbReference type="Rhea" id="RHEA-COMP:17340"/>
        <dbReference type="ChEBI" id="CHEBI:33019"/>
        <dbReference type="ChEBI" id="CHEBI:61560"/>
        <dbReference type="ChEBI" id="CHEBI:173112"/>
        <dbReference type="EC" id="2.7.7.7"/>
    </reaction>
</comment>
<proteinExistence type="inferred from homology"/>
<dbReference type="EC" id="2.7.7.7" evidence="7"/>
<feature type="region of interest" description="Disordered" evidence="8">
    <location>
        <begin position="177"/>
        <end position="204"/>
    </location>
</feature>
<keyword evidence="7" id="KW-0378">Hydrolase</keyword>
<dbReference type="Pfam" id="PF17657">
    <property type="entry name" value="DNA_pol3_finger"/>
    <property type="match status" value="1"/>
</dbReference>
<sequence length="1228" mass="137354">MDGRENLWQELLRQGAVRKVVVDRKSGRCYLSLCPPCTLGPEDIEAYRQFLARQFPGFEFIFKVLKPSPPTDLATFCREQKAAILEEVARRLGNGTSAWLAGARLEPANEVLQLVLPVPLAMEALRSCRGDRVLQEVLQQYGYQVQVELVTDRDYQKELAAASRQLQEQQLVRVREKAATQGKKEGQAKKDGQEKKGNSQQNMDNGFLLGKKITAPLLPLKEIQEEEKQVAVQGEVLDFTARQLKSGRWLVSFNLTDYTDSISVKAFADAGPLVENGLADGEWVQVQGPVQYDRYSQEVVIIADAIARGERPERRDTAPEKRVELHLHTKMSAMDGVTEVAAAVKQAARWGHGAIAITDHGVLQAFPAAAEAGSKYGVKIIYGLEGYLFDEDDQPPDRQQTYHIIMLVKNKQGLENLYRLVSRAHLDYFYRKPRLPRRLIQQYREGLLLGTACEAGELIRHYLAGASAERLEEIASFYDFLEIQPLANNDFLIREGKLADRQALMDMNRQIIALGQKLHKPVVATGDVHFLNPEDAIYRQILQAGQGYADEVQAPLYYRTTEEMLAEFSYLDAATARQVVVTNPRLIADQIEELKPIPDEFYPPEIPGAEEELTRIVTTRAHDWYGDPLPELVQARLDKEMKSIIGHGFAVLYLIAHKLVLKSNEDGYLVGSRGSVGSSLVATLAGITEVNPLPPHYRCPACRYSEFITDGSVNCGADLPAKDCPRCGTRLLKDGHDIPFEVFLGFKGDKVPDIDLNFSGEYQPRAHQYAEEIFGKDHVFRAGTIATLAERTAFGFVHKYLEERGLKARQAEINRLVKGITGVKRTTGQHPGGLMVVPRRVDIHLFTPLQRPADDTGSNTITTHFDYEAISHRLVKLDLLGHDDPTVIKMLEDLTGVNAREIPLDEPRTMSLFAGVEALGVRPEDIGSQVGTLGIPEFGTRFVRQMLEETRPRTFAELVRISGFSHGTDVWLNNAQDLIKSGTAKLSEAISTRDDIMNYLMQHGVVADIAFRTMEDVRKGKGVKKEYEEAIRAAGVPEWFIQSCKKISYLFPKAHAVAYVTMAFRIAYFKVYYPEAFYASFFSIRADEFDADIVVAGLPRIQEEIATLEKKGNEATAREKNILTILEVAREMYCRGITMERIDLQRSAADRFQVGKGRLLPPLAALPGVGQAAAEAIVRARQERPFTSLEDLQRRSRVSKTVIEALEKHGALSGLPVSDQLAFFGGFL</sequence>
<dbReference type="GO" id="GO:0003887">
    <property type="term" value="F:DNA-directed DNA polymerase activity"/>
    <property type="evidence" value="ECO:0007669"/>
    <property type="project" value="UniProtKB-UniRule"/>
</dbReference>
<evidence type="ECO:0000256" key="8">
    <source>
        <dbReference type="SAM" id="MobiDB-lite"/>
    </source>
</evidence>
<dbReference type="InterPro" id="IPR040982">
    <property type="entry name" value="DNA_pol3_finger"/>
</dbReference>
<evidence type="ECO:0000256" key="5">
    <source>
        <dbReference type="ARBA" id="ARBA00022932"/>
    </source>
</evidence>
<dbReference type="Gene3D" id="3.20.20.140">
    <property type="entry name" value="Metal-dependent hydrolases"/>
    <property type="match status" value="1"/>
</dbReference>
<evidence type="ECO:0000256" key="4">
    <source>
        <dbReference type="ARBA" id="ARBA00022839"/>
    </source>
</evidence>
<keyword evidence="7" id="KW-0540">Nuclease</keyword>
<dbReference type="Gene3D" id="1.10.150.870">
    <property type="match status" value="1"/>
</dbReference>
<keyword evidence="1 7" id="KW-0808">Transferase</keyword>
<dbReference type="PANTHER" id="PTHR32294">
    <property type="entry name" value="DNA POLYMERASE III SUBUNIT ALPHA"/>
    <property type="match status" value="1"/>
</dbReference>
<dbReference type="Gene3D" id="6.10.140.1510">
    <property type="match status" value="1"/>
</dbReference>
<dbReference type="SUPFAM" id="SSF160975">
    <property type="entry name" value="AF1531-like"/>
    <property type="match status" value="1"/>
</dbReference>
<reference evidence="10 11" key="1">
    <citation type="submission" date="2016-02" db="EMBL/GenBank/DDBJ databases">
        <title>Genome sequence of Moorella mulderi DSM 14980.</title>
        <authorList>
            <person name="Poehlein A."/>
            <person name="Daniel R."/>
        </authorList>
    </citation>
    <scope>NUCLEOTIDE SEQUENCE [LARGE SCALE GENOMIC DNA]</scope>
    <source>
        <strain evidence="10 11">DSM 14980</strain>
    </source>
</reference>
<dbReference type="Pfam" id="PF02811">
    <property type="entry name" value="PHP"/>
    <property type="match status" value="1"/>
</dbReference>
<dbReference type="CDD" id="cd04484">
    <property type="entry name" value="polC_OBF"/>
    <property type="match status" value="1"/>
</dbReference>
<dbReference type="OrthoDB" id="9804290at2"/>
<evidence type="ECO:0000256" key="6">
    <source>
        <dbReference type="ARBA" id="ARBA00049244"/>
    </source>
</evidence>
<dbReference type="InterPro" id="IPR004805">
    <property type="entry name" value="DnaE2/DnaE/PolC"/>
</dbReference>
<dbReference type="EMBL" id="LTBC01000005">
    <property type="protein sequence ID" value="KYH32149.1"/>
    <property type="molecule type" value="Genomic_DNA"/>
</dbReference>
<dbReference type="HAMAP" id="MF_00356">
    <property type="entry name" value="DNApol_PolC"/>
    <property type="match status" value="1"/>
</dbReference>
<comment type="function">
    <text evidence="7">Required for replicative DNA synthesis. This DNA polymerase also exhibits 3' to 5' exonuclease activity.</text>
</comment>
<dbReference type="AlphaFoldDB" id="A0A151AWW1"/>
<dbReference type="Proteomes" id="UP000075670">
    <property type="component" value="Unassembled WGS sequence"/>
</dbReference>